<organism evidence="2 3">
    <name type="scientific">Croceifilum oryzae</name>
    <dbReference type="NCBI Taxonomy" id="1553429"/>
    <lineage>
        <taxon>Bacteria</taxon>
        <taxon>Bacillati</taxon>
        <taxon>Bacillota</taxon>
        <taxon>Bacilli</taxon>
        <taxon>Bacillales</taxon>
        <taxon>Thermoactinomycetaceae</taxon>
        <taxon>Croceifilum</taxon>
    </lineage>
</organism>
<name>A0AAJ1TPM1_9BACL</name>
<keyword evidence="3" id="KW-1185">Reference proteome</keyword>
<evidence type="ECO:0000313" key="3">
    <source>
        <dbReference type="Proteomes" id="UP001238450"/>
    </source>
</evidence>
<keyword evidence="1" id="KW-0732">Signal</keyword>
<sequence>MLKAKKIFMPVLIALVMFCLTLSPSLRVTAQTNDTGIVVVKGNEAKKWVNTMLHAVEKGEVKKVAPLSAFAFERSVVYTVGGGVTVVTVPLQGDYSLSSNVTTFFDKNDAVLQTNESLVTKNVFGNFQVNKYLNGVSTTSTDTGIAYKTDDQMRAEKPFGSGIKPMGVKKIAACLTVVMGLGGTLGYVIAASCVGTCMAPTPVTAAICAACIGAFAAVGVGTMSQAQACFSH</sequence>
<dbReference type="EMBL" id="JAUSUV010000014">
    <property type="protein sequence ID" value="MDQ0418605.1"/>
    <property type="molecule type" value="Genomic_DNA"/>
</dbReference>
<protein>
    <submittedName>
        <fullName evidence="2">Uncharacterized protein</fullName>
    </submittedName>
</protein>
<dbReference type="RefSeq" id="WP_307254448.1">
    <property type="nucleotide sequence ID" value="NZ_JAUSUV010000014.1"/>
</dbReference>
<gene>
    <name evidence="2" type="ORF">J2Z48_002808</name>
</gene>
<proteinExistence type="predicted"/>
<feature type="chain" id="PRO_5042537541" evidence="1">
    <location>
        <begin position="31"/>
        <end position="232"/>
    </location>
</feature>
<dbReference type="AlphaFoldDB" id="A0AAJ1TPM1"/>
<evidence type="ECO:0000313" key="2">
    <source>
        <dbReference type="EMBL" id="MDQ0418605.1"/>
    </source>
</evidence>
<comment type="caution">
    <text evidence="2">The sequence shown here is derived from an EMBL/GenBank/DDBJ whole genome shotgun (WGS) entry which is preliminary data.</text>
</comment>
<feature type="signal peptide" evidence="1">
    <location>
        <begin position="1"/>
        <end position="30"/>
    </location>
</feature>
<evidence type="ECO:0000256" key="1">
    <source>
        <dbReference type="SAM" id="SignalP"/>
    </source>
</evidence>
<dbReference type="Proteomes" id="UP001238450">
    <property type="component" value="Unassembled WGS sequence"/>
</dbReference>
<reference evidence="2 3" key="1">
    <citation type="submission" date="2023-07" db="EMBL/GenBank/DDBJ databases">
        <title>Genomic Encyclopedia of Type Strains, Phase IV (KMG-IV): sequencing the most valuable type-strain genomes for metagenomic binning, comparative biology and taxonomic classification.</title>
        <authorList>
            <person name="Goeker M."/>
        </authorList>
    </citation>
    <scope>NUCLEOTIDE SEQUENCE [LARGE SCALE GENOMIC DNA]</scope>
    <source>
        <strain evidence="2 3">DSM 46876</strain>
    </source>
</reference>
<accession>A0AAJ1TPM1</accession>